<feature type="compositionally biased region" description="Basic residues" evidence="1">
    <location>
        <begin position="1"/>
        <end position="10"/>
    </location>
</feature>
<dbReference type="EMBL" id="AOPZ01000120">
    <property type="protein sequence ID" value="EPH44033.1"/>
    <property type="molecule type" value="Genomic_DNA"/>
</dbReference>
<sequence>MSEAKKKKQKITTQGDGHIPAPPEDGPIASPQGDGHIPAPPKDGFTTKGDGHIPAPPTNGA</sequence>
<evidence type="ECO:0008006" key="4">
    <source>
        <dbReference type="Google" id="ProtNLM"/>
    </source>
</evidence>
<accession>S3ZLB0</accession>
<dbReference type="OrthoDB" id="4253555at2"/>
<feature type="region of interest" description="Disordered" evidence="1">
    <location>
        <begin position="1"/>
        <end position="61"/>
    </location>
</feature>
<dbReference type="PATRIC" id="fig|1286094.4.peg.2865"/>
<evidence type="ECO:0000313" key="3">
    <source>
        <dbReference type="Proteomes" id="UP000014629"/>
    </source>
</evidence>
<keyword evidence="3" id="KW-1185">Reference proteome</keyword>
<dbReference type="Proteomes" id="UP000014629">
    <property type="component" value="Unassembled WGS sequence"/>
</dbReference>
<reference evidence="2 3" key="1">
    <citation type="submission" date="2013-02" db="EMBL/GenBank/DDBJ databases">
        <title>Draft Genome Sequence of Streptomyces aurantiacus, Which Produces Setomimycin.</title>
        <authorList>
            <person name="Gruening B.A."/>
            <person name="Praeg A."/>
            <person name="Erxleben A."/>
            <person name="Guenther S."/>
            <person name="Mueller M."/>
        </authorList>
    </citation>
    <scope>NUCLEOTIDE SEQUENCE [LARGE SCALE GENOMIC DNA]</scope>
    <source>
        <strain evidence="2 3">JA 4570</strain>
    </source>
</reference>
<name>S3ZLB0_9ACTN</name>
<protein>
    <recommendedName>
        <fullName evidence="4">Sigma-like protein</fullName>
    </recommendedName>
</protein>
<dbReference type="AlphaFoldDB" id="S3ZLB0"/>
<organism evidence="2 3">
    <name type="scientific">Streptomyces aurantiacus JA 4570</name>
    <dbReference type="NCBI Taxonomy" id="1286094"/>
    <lineage>
        <taxon>Bacteria</taxon>
        <taxon>Bacillati</taxon>
        <taxon>Actinomycetota</taxon>
        <taxon>Actinomycetes</taxon>
        <taxon>Kitasatosporales</taxon>
        <taxon>Streptomycetaceae</taxon>
        <taxon>Streptomyces</taxon>
        <taxon>Streptomyces aurantiacus group</taxon>
    </lineage>
</organism>
<dbReference type="RefSeq" id="WP_016641024.1">
    <property type="nucleotide sequence ID" value="NZ_AOPZ01000120.1"/>
</dbReference>
<gene>
    <name evidence="2" type="ORF">STRAU_2896</name>
</gene>
<evidence type="ECO:0000313" key="2">
    <source>
        <dbReference type="EMBL" id="EPH44033.1"/>
    </source>
</evidence>
<comment type="caution">
    <text evidence="2">The sequence shown here is derived from an EMBL/GenBank/DDBJ whole genome shotgun (WGS) entry which is preliminary data.</text>
</comment>
<proteinExistence type="predicted"/>
<evidence type="ECO:0000256" key="1">
    <source>
        <dbReference type="SAM" id="MobiDB-lite"/>
    </source>
</evidence>